<dbReference type="UniPathway" id="UPA00148"/>
<dbReference type="InterPro" id="IPR004459">
    <property type="entry name" value="CobQ_synth"/>
</dbReference>
<reference evidence="3 4" key="1">
    <citation type="submission" date="2015-03" db="EMBL/GenBank/DDBJ databases">
        <authorList>
            <person name="Murphy D."/>
        </authorList>
    </citation>
    <scope>NUCLEOTIDE SEQUENCE [LARGE SCALE GENOMIC DNA]</scope>
    <source>
        <strain evidence="3 4">OL-4</strain>
    </source>
</reference>
<accession>A0A0E4C9H2</accession>
<dbReference type="InterPro" id="IPR027417">
    <property type="entry name" value="P-loop_NTPase"/>
</dbReference>
<protein>
    <submittedName>
        <fullName evidence="3">Cobyric acid synthase CobQ</fullName>
    </submittedName>
</protein>
<dbReference type="NCBIfam" id="TIGR00313">
    <property type="entry name" value="cobQ"/>
    <property type="match status" value="1"/>
</dbReference>
<dbReference type="Gene3D" id="3.40.50.880">
    <property type="match status" value="1"/>
</dbReference>
<dbReference type="Proteomes" id="UP000045545">
    <property type="component" value="Unassembled WGS sequence"/>
</dbReference>
<evidence type="ECO:0000313" key="3">
    <source>
        <dbReference type="EMBL" id="CFX97794.1"/>
    </source>
</evidence>
<organism evidence="3 4">
    <name type="scientific">Syntrophomonas zehnderi OL-4</name>
    <dbReference type="NCBI Taxonomy" id="690567"/>
    <lineage>
        <taxon>Bacteria</taxon>
        <taxon>Bacillati</taxon>
        <taxon>Bacillota</taxon>
        <taxon>Clostridia</taxon>
        <taxon>Eubacteriales</taxon>
        <taxon>Syntrophomonadaceae</taxon>
        <taxon>Syntrophomonas</taxon>
    </lineage>
</organism>
<dbReference type="InterPro" id="IPR029062">
    <property type="entry name" value="Class_I_gatase-like"/>
</dbReference>
<evidence type="ECO:0000313" key="4">
    <source>
        <dbReference type="Proteomes" id="UP000045545"/>
    </source>
</evidence>
<evidence type="ECO:0000259" key="2">
    <source>
        <dbReference type="Pfam" id="PF07685"/>
    </source>
</evidence>
<dbReference type="PANTHER" id="PTHR21343">
    <property type="entry name" value="DETHIOBIOTIN SYNTHETASE"/>
    <property type="match status" value="1"/>
</dbReference>
<dbReference type="Pfam" id="PF07685">
    <property type="entry name" value="GATase_3"/>
    <property type="match status" value="1"/>
</dbReference>
<dbReference type="GO" id="GO:0009236">
    <property type="term" value="P:cobalamin biosynthetic process"/>
    <property type="evidence" value="ECO:0007669"/>
    <property type="project" value="UniProtKB-UniPathway"/>
</dbReference>
<dbReference type="SUPFAM" id="SSF52317">
    <property type="entry name" value="Class I glutamine amidotransferase-like"/>
    <property type="match status" value="1"/>
</dbReference>
<dbReference type="SUPFAM" id="SSF52540">
    <property type="entry name" value="P-loop containing nucleoside triphosphate hydrolases"/>
    <property type="match status" value="1"/>
</dbReference>
<dbReference type="STRING" id="690567.2368"/>
<name>A0A0E4C9H2_9FIRM</name>
<dbReference type="EMBL" id="CGIH01000040">
    <property type="protein sequence ID" value="CFX97794.1"/>
    <property type="molecule type" value="Genomic_DNA"/>
</dbReference>
<keyword evidence="1" id="KW-0315">Glutamine amidotransferase</keyword>
<dbReference type="PANTHER" id="PTHR21343:SF1">
    <property type="entry name" value="COBYRIC ACID SYNTHASE"/>
    <property type="match status" value="1"/>
</dbReference>
<keyword evidence="4" id="KW-1185">Reference proteome</keyword>
<dbReference type="PROSITE" id="PS51274">
    <property type="entry name" value="GATASE_COBBQ"/>
    <property type="match status" value="1"/>
</dbReference>
<gene>
    <name evidence="3" type="ORF">2368</name>
</gene>
<dbReference type="PROSITE" id="PS51273">
    <property type="entry name" value="GATASE_TYPE_1"/>
    <property type="match status" value="1"/>
</dbReference>
<dbReference type="AlphaFoldDB" id="A0A0E4C9H2"/>
<dbReference type="HAMAP" id="MF_00028">
    <property type="entry name" value="CobQ"/>
    <property type="match status" value="1"/>
</dbReference>
<feature type="domain" description="CobB/CobQ-like glutamine amidotransferase" evidence="2">
    <location>
        <begin position="202"/>
        <end position="398"/>
    </location>
</feature>
<proteinExistence type="inferred from homology"/>
<dbReference type="InterPro" id="IPR033949">
    <property type="entry name" value="CobQ_GATase1"/>
</dbReference>
<dbReference type="NCBIfam" id="NF001989">
    <property type="entry name" value="PRK00784.1"/>
    <property type="match status" value="1"/>
</dbReference>
<dbReference type="Pfam" id="PF13500">
    <property type="entry name" value="AAA_26"/>
    <property type="match status" value="1"/>
</dbReference>
<dbReference type="InterPro" id="IPR011698">
    <property type="entry name" value="GATase_3"/>
</dbReference>
<feature type="non-terminal residue" evidence="3">
    <location>
        <position position="1"/>
    </location>
</feature>
<dbReference type="CDD" id="cd01750">
    <property type="entry name" value="GATase1_CobQ"/>
    <property type="match status" value="1"/>
</dbReference>
<evidence type="ECO:0000256" key="1">
    <source>
        <dbReference type="ARBA" id="ARBA00022962"/>
    </source>
</evidence>
<dbReference type="RefSeq" id="WP_046499235.1">
    <property type="nucleotide sequence ID" value="NZ_CGIH01000040.1"/>
</dbReference>
<sequence>EIGRAQAVQAQAAGVESSVYMNPILLKPKADSQAQVIVLGAPLGDMSAREYRDNYLPQALPVVRDCINKLKHEYEVLVIEGAGSPAEINLKDRDIVNMKTAELADAPVLLVADIDRGGVFAFLIGTLDLLEPHERQRIKGFIINKFRGDLSLLKPGLDYLTERTGIPVVGVIPYLHEHGIDEEDSVCLAEMQAGKEITAPIKIAVINLPRIANFTDFTVFSNLPDTSLRFINPGEKIAAADVVIIPGSKNTILDLLYLQEAGYAKEIRLLAEQGKYIIGICGGYQMLGQELIDPERSEADVGSLPGLGLLPVITVYDQKKTTHQVDARLLSQRGFCSGLAGRHVRGYEIHHGRTELLDKDAGLCMILHRSGAEVEIVDGAINESGNVFGTHLHGWFDNIEVLKTFINEVRRSKDLPALDDLDVPVIQDRYDQLAAQVRAALDMEKIYAIMGLNPPGQSNCRLGYEVG</sequence>
<dbReference type="OrthoDB" id="9808302at2"/>
<dbReference type="GO" id="GO:0003824">
    <property type="term" value="F:catalytic activity"/>
    <property type="evidence" value="ECO:0007669"/>
    <property type="project" value="InterPro"/>
</dbReference>
<dbReference type="Gene3D" id="3.40.50.300">
    <property type="entry name" value="P-loop containing nucleotide triphosphate hydrolases"/>
    <property type="match status" value="1"/>
</dbReference>